<organism evidence="3 4">
    <name type="scientific">Marilutibacter alkalisoli</name>
    <dbReference type="NCBI Taxonomy" id="2591633"/>
    <lineage>
        <taxon>Bacteria</taxon>
        <taxon>Pseudomonadati</taxon>
        <taxon>Pseudomonadota</taxon>
        <taxon>Gammaproteobacteria</taxon>
        <taxon>Lysobacterales</taxon>
        <taxon>Lysobacteraceae</taxon>
        <taxon>Marilutibacter</taxon>
    </lineage>
</organism>
<feature type="compositionally biased region" description="Basic and acidic residues" evidence="1">
    <location>
        <begin position="367"/>
        <end position="380"/>
    </location>
</feature>
<feature type="compositionally biased region" description="Acidic residues" evidence="1">
    <location>
        <begin position="303"/>
        <end position="317"/>
    </location>
</feature>
<protein>
    <submittedName>
        <fullName evidence="3">DUF4129 domain-containing protein</fullName>
    </submittedName>
</protein>
<accession>A0A514BW25</accession>
<gene>
    <name evidence="3" type="ORF">FKV23_16805</name>
</gene>
<keyword evidence="2" id="KW-0472">Membrane</keyword>
<feature type="transmembrane region" description="Helical" evidence="2">
    <location>
        <begin position="389"/>
        <end position="415"/>
    </location>
</feature>
<dbReference type="OrthoDB" id="183980at2"/>
<dbReference type="RefSeq" id="WP_141624901.1">
    <property type="nucleotide sequence ID" value="NZ_CP041242.1"/>
</dbReference>
<evidence type="ECO:0000313" key="3">
    <source>
        <dbReference type="EMBL" id="QDH71570.1"/>
    </source>
</evidence>
<keyword evidence="4" id="KW-1185">Reference proteome</keyword>
<evidence type="ECO:0000256" key="2">
    <source>
        <dbReference type="SAM" id="Phobius"/>
    </source>
</evidence>
<dbReference type="KEGG" id="lyj:FKV23_16805"/>
<feature type="transmembrane region" description="Helical" evidence="2">
    <location>
        <begin position="147"/>
        <end position="177"/>
    </location>
</feature>
<evidence type="ECO:0000313" key="4">
    <source>
        <dbReference type="Proteomes" id="UP000317199"/>
    </source>
</evidence>
<name>A0A514BW25_9GAMM</name>
<feature type="compositionally biased region" description="Basic and acidic residues" evidence="1">
    <location>
        <begin position="290"/>
        <end position="302"/>
    </location>
</feature>
<reference evidence="3 4" key="1">
    <citation type="submission" date="2019-06" db="EMBL/GenBank/DDBJ databases">
        <title>Lysobacter alkalisoli sp. nov. isolated from saline-alkali soil.</title>
        <authorList>
            <person name="Sun J.-Q."/>
            <person name="Xu L."/>
        </authorList>
    </citation>
    <scope>NUCLEOTIDE SEQUENCE [LARGE SCALE GENOMIC DNA]</scope>
    <source>
        <strain evidence="3 4">SJ-36</strain>
    </source>
</reference>
<feature type="transmembrane region" description="Helical" evidence="2">
    <location>
        <begin position="44"/>
        <end position="68"/>
    </location>
</feature>
<feature type="transmembrane region" description="Helical" evidence="2">
    <location>
        <begin position="250"/>
        <end position="270"/>
    </location>
</feature>
<evidence type="ECO:0000256" key="1">
    <source>
        <dbReference type="SAM" id="MobiDB-lite"/>
    </source>
</evidence>
<keyword evidence="2" id="KW-1133">Transmembrane helix</keyword>
<dbReference type="AlphaFoldDB" id="A0A514BW25"/>
<feature type="region of interest" description="Disordered" evidence="1">
    <location>
        <begin position="354"/>
        <end position="384"/>
    </location>
</feature>
<dbReference type="EMBL" id="CP041242">
    <property type="protein sequence ID" value="QDH71570.1"/>
    <property type="molecule type" value="Genomic_DNA"/>
</dbReference>
<feature type="region of interest" description="Disordered" evidence="1">
    <location>
        <begin position="280"/>
        <end position="329"/>
    </location>
</feature>
<dbReference type="Proteomes" id="UP000317199">
    <property type="component" value="Chromosome"/>
</dbReference>
<proteinExistence type="predicted"/>
<feature type="transmembrane region" description="Helical" evidence="2">
    <location>
        <begin position="207"/>
        <end position="229"/>
    </location>
</feature>
<keyword evidence="2" id="KW-0812">Transmembrane</keyword>
<sequence>MNLESLTVALRPRTAWEAVELGTALTRRHAAAIWKPWLLLTIPMLVLCNLLAWSLGVMWLAPLLMWWLKPLYDRIPLYVLSHAVFGDVPGPARTLRAQFNWGLRWMPAHLTWRRLSPVRALNLPVDLLEGGQGAAARQRRRALAGPVYGIGVLVTAICLHFELAVYLGFNALAFLFIPPEHLTGAWNGFLTLMREQPLWLDLLTNTLVWLATCAIEPFYVGAGFGLYLNRRTQIEGWDIEIVLRRLASRLARTATPLLLAVALGGGLLAASTVPASAQEIDGPVRPLSQRKLDKPVREKADTSEDSDEGETATEDDASPPRRRDHLQKSTLPKVFRGIADADGLSESVARAYDDPSVTRKRTVTTWQRRDRNEKKDHKPSNSDAPALKAIGTVIALIGKYGLWLLLGVLVAILLATMPRWIGWLRGAVDAQRREPDPIVHDALIEDAPLPDDIPAAARALWNAGRHREALALMYRASVEVVRERAGVVLVPGATEAACLRASRRMPEAGDRDAFASMVRLWQYAAYAGRLPDDNAFEQLLDTLGGRFGWISRGSFASGGGAA</sequence>